<evidence type="ECO:0000313" key="2">
    <source>
        <dbReference type="EMBL" id="MBW0570511.1"/>
    </source>
</evidence>
<reference evidence="2" key="1">
    <citation type="submission" date="2021-03" db="EMBL/GenBank/DDBJ databases">
        <title>Draft genome sequence of rust myrtle Austropuccinia psidii MF-1, a brazilian biotype.</title>
        <authorList>
            <person name="Quecine M.C."/>
            <person name="Pachon D.M.R."/>
            <person name="Bonatelli M.L."/>
            <person name="Correr F.H."/>
            <person name="Franceschini L.M."/>
            <person name="Leite T.F."/>
            <person name="Margarido G.R.A."/>
            <person name="Almeida C.A."/>
            <person name="Ferrarezi J.A."/>
            <person name="Labate C.A."/>
        </authorList>
    </citation>
    <scope>NUCLEOTIDE SEQUENCE</scope>
    <source>
        <strain evidence="2">MF-1</strain>
    </source>
</reference>
<dbReference type="Pfam" id="PF07727">
    <property type="entry name" value="RVT_2"/>
    <property type="match status" value="1"/>
</dbReference>
<sequence length="255" mass="28659">MAISSFSKDLWAKDITRKLKSQETLKVWEIVDLDSIFKLVCNTWVSKTKQDYLNNIFEHKARICVQGFTQTAGVNFEKKYSPTGRLNSLCTLIAHAELNRLLFHQIDIKSAFLNAPLSETIYLSVPQGLGLDFRKVCLKLRKAIYGLKQASTGLVQASKGVACSIHEDNQGCISTANGNTRINWKMKKHVDIQLHVVREAVRDPNIKLIYTPTSNMLTDVLTQSVGRVTMHKALESLGVVRLKARGDVRNTEVTD</sequence>
<gene>
    <name evidence="2" type="ORF">O181_110226</name>
</gene>
<dbReference type="EMBL" id="AVOT02086376">
    <property type="protein sequence ID" value="MBW0570511.1"/>
    <property type="molecule type" value="Genomic_DNA"/>
</dbReference>
<evidence type="ECO:0000313" key="3">
    <source>
        <dbReference type="Proteomes" id="UP000765509"/>
    </source>
</evidence>
<evidence type="ECO:0000259" key="1">
    <source>
        <dbReference type="Pfam" id="PF07727"/>
    </source>
</evidence>
<keyword evidence="3" id="KW-1185">Reference proteome</keyword>
<organism evidence="2 3">
    <name type="scientific">Austropuccinia psidii MF-1</name>
    <dbReference type="NCBI Taxonomy" id="1389203"/>
    <lineage>
        <taxon>Eukaryota</taxon>
        <taxon>Fungi</taxon>
        <taxon>Dikarya</taxon>
        <taxon>Basidiomycota</taxon>
        <taxon>Pucciniomycotina</taxon>
        <taxon>Pucciniomycetes</taxon>
        <taxon>Pucciniales</taxon>
        <taxon>Sphaerophragmiaceae</taxon>
        <taxon>Austropuccinia</taxon>
    </lineage>
</organism>
<protein>
    <recommendedName>
        <fullName evidence="1">Reverse transcriptase Ty1/copia-type domain-containing protein</fullName>
    </recommendedName>
</protein>
<feature type="domain" description="Reverse transcriptase Ty1/copia-type" evidence="1">
    <location>
        <begin position="26"/>
        <end position="153"/>
    </location>
</feature>
<dbReference type="AlphaFoldDB" id="A0A9Q3JY69"/>
<comment type="caution">
    <text evidence="2">The sequence shown here is derived from an EMBL/GenBank/DDBJ whole genome shotgun (WGS) entry which is preliminary data.</text>
</comment>
<name>A0A9Q3JY69_9BASI</name>
<dbReference type="Proteomes" id="UP000765509">
    <property type="component" value="Unassembled WGS sequence"/>
</dbReference>
<dbReference type="InterPro" id="IPR013103">
    <property type="entry name" value="RVT_2"/>
</dbReference>
<accession>A0A9Q3JY69</accession>
<proteinExistence type="predicted"/>